<dbReference type="EnsemblMetazoa" id="SSS_2942s_mrna">
    <property type="protein sequence ID" value="KAF7489151.1"/>
    <property type="gene ID" value="SSS_2942"/>
</dbReference>
<evidence type="ECO:0000313" key="6">
    <source>
        <dbReference type="EMBL" id="KAF7489151.1"/>
    </source>
</evidence>
<reference evidence="9" key="2">
    <citation type="journal article" date="2020" name="PLoS Negl. Trop. Dis.">
        <title>High-quality nuclear genome for Sarcoptes scabiei-A critical resource for a neglected parasite.</title>
        <authorList>
            <person name="Korhonen P.K."/>
            <person name="Gasser R.B."/>
            <person name="Ma G."/>
            <person name="Wang T."/>
            <person name="Stroehlein A.J."/>
            <person name="Young N.D."/>
            <person name="Ang C.S."/>
            <person name="Fernando D.D."/>
            <person name="Lu H.C."/>
            <person name="Taylor S."/>
            <person name="Reynolds S.L."/>
            <person name="Mofiz E."/>
            <person name="Najaraj S.H."/>
            <person name="Gowda H."/>
            <person name="Madugundu A."/>
            <person name="Renuse S."/>
            <person name="Holt D."/>
            <person name="Pandey A."/>
            <person name="Papenfuss A.T."/>
            <person name="Fischer K."/>
        </authorList>
    </citation>
    <scope>NUCLEOTIDE SEQUENCE [LARGE SCALE GENOMIC DNA]</scope>
</reference>
<protein>
    <submittedName>
        <fullName evidence="7">Gamma-interferon inducible lysosomal thiol reductase-like protein 2</fullName>
    </submittedName>
    <submittedName>
        <fullName evidence="6">Gamma-interferon-inducible lysosomal thiol reductase</fullName>
    </submittedName>
</protein>
<dbReference type="OrthoDB" id="958254at2759"/>
<name>A0A132A7K5_SARSC</name>
<keyword evidence="4" id="KW-0732">Signal</keyword>
<evidence type="ECO:0000256" key="2">
    <source>
        <dbReference type="ARBA" id="ARBA00005679"/>
    </source>
</evidence>
<evidence type="ECO:0000313" key="8">
    <source>
        <dbReference type="EnsemblMetazoa" id="KAF7489151.1"/>
    </source>
</evidence>
<dbReference type="GO" id="GO:0016671">
    <property type="term" value="F:oxidoreductase activity, acting on a sulfur group of donors, disulfide as acceptor"/>
    <property type="evidence" value="ECO:0007669"/>
    <property type="project" value="InterPro"/>
</dbReference>
<keyword evidence="5" id="KW-0325">Glycoprotein</keyword>
<evidence type="ECO:0000256" key="3">
    <source>
        <dbReference type="ARBA" id="ARBA00022525"/>
    </source>
</evidence>
<evidence type="ECO:0000313" key="7">
    <source>
        <dbReference type="EMBL" id="KPM06849.1"/>
    </source>
</evidence>
<reference evidence="6" key="3">
    <citation type="submission" date="2020-01" db="EMBL/GenBank/DDBJ databases">
        <authorList>
            <person name="Korhonen P.K.K."/>
            <person name="Guangxu M.G."/>
            <person name="Wang T.W."/>
            <person name="Stroehlein A.J.S."/>
            <person name="Young N.D."/>
            <person name="Ang C.-S.A."/>
            <person name="Fernando D.W.F."/>
            <person name="Lu H.L."/>
            <person name="Taylor S.T."/>
            <person name="Ehtesham M.E.M."/>
            <person name="Najaraj S.H.N."/>
            <person name="Harsha G.H.G."/>
            <person name="Madugundu A.M."/>
            <person name="Renuse S.R."/>
            <person name="Holt D.H."/>
            <person name="Pandey A.P."/>
            <person name="Papenfuss A.P."/>
            <person name="Gasser R.B.G."/>
            <person name="Fischer K.F."/>
        </authorList>
    </citation>
    <scope>NUCLEOTIDE SEQUENCE</scope>
    <source>
        <strain evidence="6">SSS_KF_BRIS2020</strain>
    </source>
</reference>
<dbReference type="EMBL" id="WVUK01000065">
    <property type="protein sequence ID" value="KAF7489151.1"/>
    <property type="molecule type" value="Genomic_DNA"/>
</dbReference>
<dbReference type="AlphaFoldDB" id="A0A132A7K5"/>
<dbReference type="Proteomes" id="UP000070412">
    <property type="component" value="Unassembled WGS sequence"/>
</dbReference>
<comment type="subcellular location">
    <subcellularLocation>
        <location evidence="1">Secreted</location>
    </subcellularLocation>
</comment>
<gene>
    <name evidence="7" type="ORF">QR98_0053290</name>
    <name evidence="6" type="ORF">SSS_2942</name>
</gene>
<dbReference type="Pfam" id="PF03227">
    <property type="entry name" value="GILT"/>
    <property type="match status" value="1"/>
</dbReference>
<dbReference type="EMBL" id="JXLN01011122">
    <property type="protein sequence ID" value="KPM06849.1"/>
    <property type="molecule type" value="Genomic_DNA"/>
</dbReference>
<dbReference type="InterPro" id="IPR004911">
    <property type="entry name" value="Interferon-induced_GILT"/>
</dbReference>
<dbReference type="VEuPathDB" id="VectorBase:SSCA005412"/>
<keyword evidence="9" id="KW-1185">Reference proteome</keyword>
<evidence type="ECO:0000256" key="4">
    <source>
        <dbReference type="ARBA" id="ARBA00022729"/>
    </source>
</evidence>
<comment type="similarity">
    <text evidence="2">Belongs to the GILT family.</text>
</comment>
<evidence type="ECO:0000313" key="10">
    <source>
        <dbReference type="Proteomes" id="UP000616769"/>
    </source>
</evidence>
<dbReference type="Proteomes" id="UP000616769">
    <property type="component" value="Unassembled WGS sequence"/>
</dbReference>
<keyword evidence="3" id="KW-0964">Secreted</keyword>
<dbReference type="PANTHER" id="PTHR13234:SF8">
    <property type="entry name" value="GAMMA-INTERFERON-INDUCIBLE LYSOSOMAL THIOL REDUCTASE"/>
    <property type="match status" value="1"/>
</dbReference>
<organism evidence="7 10">
    <name type="scientific">Sarcoptes scabiei</name>
    <name type="common">Itch mite</name>
    <name type="synonym">Acarus scabiei</name>
    <dbReference type="NCBI Taxonomy" id="52283"/>
    <lineage>
        <taxon>Eukaryota</taxon>
        <taxon>Metazoa</taxon>
        <taxon>Ecdysozoa</taxon>
        <taxon>Arthropoda</taxon>
        <taxon>Chelicerata</taxon>
        <taxon>Arachnida</taxon>
        <taxon>Acari</taxon>
        <taxon>Acariformes</taxon>
        <taxon>Sarcoptiformes</taxon>
        <taxon>Astigmata</taxon>
        <taxon>Psoroptidia</taxon>
        <taxon>Sarcoptoidea</taxon>
        <taxon>Sarcoptidae</taxon>
        <taxon>Sarcoptinae</taxon>
        <taxon>Sarcoptes</taxon>
    </lineage>
</organism>
<reference evidence="7 10" key="1">
    <citation type="journal article" date="2015" name="Parasit. Vectors">
        <title>Draft genome of the scabies mite.</title>
        <authorList>
            <person name="Rider S.D.Jr."/>
            <person name="Morgan M.S."/>
            <person name="Arlian L.G."/>
        </authorList>
    </citation>
    <scope>NUCLEOTIDE SEQUENCE [LARGE SCALE GENOMIC DNA]</scope>
    <source>
        <strain evidence="7">Arlian Lab</strain>
    </source>
</reference>
<sequence length="205" mass="23663">MDVELVPFGNANVSYPRHDNKPVFHCQHGPNECHGNRIQACVIEMVRNTDTSLRFVHCMFQQSDWKDTSATARRCAQSMQLDWSKIEQCANGDEGERLLIAYSLKTFNLNPEHTYVPWIVIDKNHTTTMQSRAESGLLRYLCEEYFNHEPRIEQCKIDQFQSQEQRYNGGSSLHSTNSSMINLREIILLLAILVINSSTPFMVIH</sequence>
<proteinExistence type="inferred from homology"/>
<reference evidence="8" key="4">
    <citation type="submission" date="2022-06" db="UniProtKB">
        <authorList>
            <consortium name="EnsemblMetazoa"/>
        </authorList>
    </citation>
    <scope>IDENTIFICATION</scope>
</reference>
<dbReference type="GO" id="GO:0005576">
    <property type="term" value="C:extracellular region"/>
    <property type="evidence" value="ECO:0007669"/>
    <property type="project" value="UniProtKB-SubCell"/>
</dbReference>
<accession>A0A132A7K5</accession>
<evidence type="ECO:0000313" key="9">
    <source>
        <dbReference type="Proteomes" id="UP000070412"/>
    </source>
</evidence>
<evidence type="ECO:0000256" key="1">
    <source>
        <dbReference type="ARBA" id="ARBA00004613"/>
    </source>
</evidence>
<dbReference type="PANTHER" id="PTHR13234">
    <property type="entry name" value="GAMMA-INTERFERON INDUCIBLE LYSOSOMAL THIOL REDUCTASE GILT"/>
    <property type="match status" value="1"/>
</dbReference>
<evidence type="ECO:0000256" key="5">
    <source>
        <dbReference type="ARBA" id="ARBA00023180"/>
    </source>
</evidence>